<proteinExistence type="predicted"/>
<accession>A0A5N6ENI3</accession>
<sequence length="161" mass="17817">MDCGPGAIHGSCHMMYLSDRNYLTTLAPPVHVGCDVRHISLELSRSFPLAAALHDESHGLIIIREFFQAEISILARNQDLAKDSFLEIGIERCGCDGFLHAVTQVWNQTLLRRCRSTQSAPATGPAASRNTRRGSSHSCPVESRPLAGRPHWPCRFLPTRT</sequence>
<keyword evidence="3" id="KW-1185">Reference proteome</keyword>
<dbReference type="AlphaFoldDB" id="A0A5N6ENI3"/>
<name>A0A5N6ENI3_9EURO</name>
<evidence type="ECO:0000256" key="1">
    <source>
        <dbReference type="SAM" id="MobiDB-lite"/>
    </source>
</evidence>
<evidence type="ECO:0000313" key="2">
    <source>
        <dbReference type="EMBL" id="KAB8218877.1"/>
    </source>
</evidence>
<dbReference type="EMBL" id="ML733444">
    <property type="protein sequence ID" value="KAB8218877.1"/>
    <property type="molecule type" value="Genomic_DNA"/>
</dbReference>
<organism evidence="2 3">
    <name type="scientific">Aspergillus novoparasiticus</name>
    <dbReference type="NCBI Taxonomy" id="986946"/>
    <lineage>
        <taxon>Eukaryota</taxon>
        <taxon>Fungi</taxon>
        <taxon>Dikarya</taxon>
        <taxon>Ascomycota</taxon>
        <taxon>Pezizomycotina</taxon>
        <taxon>Eurotiomycetes</taxon>
        <taxon>Eurotiomycetidae</taxon>
        <taxon>Eurotiales</taxon>
        <taxon>Aspergillaceae</taxon>
        <taxon>Aspergillus</taxon>
        <taxon>Aspergillus subgen. Circumdati</taxon>
    </lineage>
</organism>
<protein>
    <submittedName>
        <fullName evidence="2">Uncharacterized protein</fullName>
    </submittedName>
</protein>
<reference evidence="2 3" key="1">
    <citation type="submission" date="2019-04" db="EMBL/GenBank/DDBJ databases">
        <title>Fungal friends and foes A comparative genomics study of 23 Aspergillus species from section Flavi.</title>
        <authorList>
            <consortium name="DOE Joint Genome Institute"/>
            <person name="Kjaerbolling I."/>
            <person name="Vesth T.C."/>
            <person name="Frisvad J.C."/>
            <person name="Nybo J.L."/>
            <person name="Theobald S."/>
            <person name="Kildgaard S."/>
            <person name="Petersen T.I."/>
            <person name="Kuo A."/>
            <person name="Sato A."/>
            <person name="Lyhne E.K."/>
            <person name="Kogle M.E."/>
            <person name="Wiebenga A."/>
            <person name="Kun R.S."/>
            <person name="Lubbers R.J."/>
            <person name="Makela M.R."/>
            <person name="Barry K."/>
            <person name="Chovatia M."/>
            <person name="Clum A."/>
            <person name="Daum C."/>
            <person name="Haridas S."/>
            <person name="He G."/>
            <person name="LaButti K."/>
            <person name="Lipzen A."/>
            <person name="Mondo S."/>
            <person name="Pangilinan J."/>
            <person name="Riley R."/>
            <person name="Salamov A."/>
            <person name="Simmons B.A."/>
            <person name="Magnuson J.K."/>
            <person name="Henrissat B."/>
            <person name="Mortensen U.H."/>
            <person name="Larsen T.O."/>
            <person name="De vries R.P."/>
            <person name="Grigoriev I.V."/>
            <person name="Machida M."/>
            <person name="Baker S.E."/>
            <person name="Andersen M.R."/>
        </authorList>
    </citation>
    <scope>NUCLEOTIDE SEQUENCE [LARGE SCALE GENOMIC DNA]</scope>
    <source>
        <strain evidence="2 3">CBS 126849</strain>
    </source>
</reference>
<feature type="region of interest" description="Disordered" evidence="1">
    <location>
        <begin position="117"/>
        <end position="144"/>
    </location>
</feature>
<evidence type="ECO:0000313" key="3">
    <source>
        <dbReference type="Proteomes" id="UP000326799"/>
    </source>
</evidence>
<dbReference type="Proteomes" id="UP000326799">
    <property type="component" value="Unassembled WGS sequence"/>
</dbReference>
<gene>
    <name evidence="2" type="ORF">BDV33DRAFT_174633</name>
</gene>